<protein>
    <submittedName>
        <fullName evidence="3">Uncharacterized protein</fullName>
    </submittedName>
</protein>
<feature type="transmembrane region" description="Helical" evidence="2">
    <location>
        <begin position="88"/>
        <end position="108"/>
    </location>
</feature>
<dbReference type="AlphaFoldDB" id="A0AAD5PIZ6"/>
<evidence type="ECO:0000313" key="3">
    <source>
        <dbReference type="EMBL" id="KAI9275616.1"/>
    </source>
</evidence>
<keyword evidence="4" id="KW-1185">Reference proteome</keyword>
<feature type="transmembrane region" description="Helical" evidence="2">
    <location>
        <begin position="6"/>
        <end position="24"/>
    </location>
</feature>
<feature type="region of interest" description="Disordered" evidence="1">
    <location>
        <begin position="302"/>
        <end position="322"/>
    </location>
</feature>
<evidence type="ECO:0000256" key="2">
    <source>
        <dbReference type="SAM" id="Phobius"/>
    </source>
</evidence>
<evidence type="ECO:0000313" key="4">
    <source>
        <dbReference type="Proteomes" id="UP001209540"/>
    </source>
</evidence>
<evidence type="ECO:0000256" key="1">
    <source>
        <dbReference type="SAM" id="MobiDB-lite"/>
    </source>
</evidence>
<feature type="compositionally biased region" description="Polar residues" evidence="1">
    <location>
        <begin position="247"/>
        <end position="264"/>
    </location>
</feature>
<dbReference type="EMBL" id="JAIXMP010000003">
    <property type="protein sequence ID" value="KAI9275616.1"/>
    <property type="molecule type" value="Genomic_DNA"/>
</dbReference>
<gene>
    <name evidence="3" type="ORF">BDA99DRAFT_495964</name>
</gene>
<feature type="transmembrane region" description="Helical" evidence="2">
    <location>
        <begin position="64"/>
        <end position="82"/>
    </location>
</feature>
<organism evidence="3 4">
    <name type="scientific">Phascolomyces articulosus</name>
    <dbReference type="NCBI Taxonomy" id="60185"/>
    <lineage>
        <taxon>Eukaryota</taxon>
        <taxon>Fungi</taxon>
        <taxon>Fungi incertae sedis</taxon>
        <taxon>Mucoromycota</taxon>
        <taxon>Mucoromycotina</taxon>
        <taxon>Mucoromycetes</taxon>
        <taxon>Mucorales</taxon>
        <taxon>Lichtheimiaceae</taxon>
        <taxon>Phascolomyces</taxon>
    </lineage>
</organism>
<keyword evidence="2" id="KW-0812">Transmembrane</keyword>
<comment type="caution">
    <text evidence="3">The sequence shown here is derived from an EMBL/GenBank/DDBJ whole genome shotgun (WGS) entry which is preliminary data.</text>
</comment>
<sequence>MTISSKNISMGILLLAITVVIALANEQNDTSDSTAAPNSTTTTTTTTITTSATIITKEDTNENGSLAMVILLSAGSLAFSFFRLVGNVLFSIITTLLLPFYYVLAFCWRNIVTRPFTLLMNIGHALYPVAMFCLAAVCCGTLIGGCAGFAAEAIASFTISTTWGRSANTSSSSLTKQRQQPANYQHPYYDYLNEDEDDTISTATQSEASSQWDPSFFGEQQLGSKGKERIDHWRQTLLPKTGGRESMATTPPASVPKTHSSLASSSSIRYMSPLDYDQHGSTQIPAQLNDDLKDAMDDWAWDEDEDEELDEYSRLRRRSVVR</sequence>
<accession>A0AAD5PIZ6</accession>
<feature type="region of interest" description="Disordered" evidence="1">
    <location>
        <begin position="239"/>
        <end position="264"/>
    </location>
</feature>
<name>A0AAD5PIZ6_9FUNG</name>
<feature type="transmembrane region" description="Helical" evidence="2">
    <location>
        <begin position="129"/>
        <end position="151"/>
    </location>
</feature>
<reference evidence="3" key="1">
    <citation type="journal article" date="2022" name="IScience">
        <title>Evolution of zygomycete secretomes and the origins of terrestrial fungal ecologies.</title>
        <authorList>
            <person name="Chang Y."/>
            <person name="Wang Y."/>
            <person name="Mondo S."/>
            <person name="Ahrendt S."/>
            <person name="Andreopoulos W."/>
            <person name="Barry K."/>
            <person name="Beard J."/>
            <person name="Benny G.L."/>
            <person name="Blankenship S."/>
            <person name="Bonito G."/>
            <person name="Cuomo C."/>
            <person name="Desiro A."/>
            <person name="Gervers K.A."/>
            <person name="Hundley H."/>
            <person name="Kuo A."/>
            <person name="LaButti K."/>
            <person name="Lang B.F."/>
            <person name="Lipzen A."/>
            <person name="O'Donnell K."/>
            <person name="Pangilinan J."/>
            <person name="Reynolds N."/>
            <person name="Sandor L."/>
            <person name="Smith M.E."/>
            <person name="Tsang A."/>
            <person name="Grigoriev I.V."/>
            <person name="Stajich J.E."/>
            <person name="Spatafora J.W."/>
        </authorList>
    </citation>
    <scope>NUCLEOTIDE SEQUENCE</scope>
    <source>
        <strain evidence="3">RSA 2281</strain>
    </source>
</reference>
<dbReference type="Proteomes" id="UP001209540">
    <property type="component" value="Unassembled WGS sequence"/>
</dbReference>
<reference evidence="3" key="2">
    <citation type="submission" date="2023-02" db="EMBL/GenBank/DDBJ databases">
        <authorList>
            <consortium name="DOE Joint Genome Institute"/>
            <person name="Mondo S.J."/>
            <person name="Chang Y."/>
            <person name="Wang Y."/>
            <person name="Ahrendt S."/>
            <person name="Andreopoulos W."/>
            <person name="Barry K."/>
            <person name="Beard J."/>
            <person name="Benny G.L."/>
            <person name="Blankenship S."/>
            <person name="Bonito G."/>
            <person name="Cuomo C."/>
            <person name="Desiro A."/>
            <person name="Gervers K.A."/>
            <person name="Hundley H."/>
            <person name="Kuo A."/>
            <person name="LaButti K."/>
            <person name="Lang B.F."/>
            <person name="Lipzen A."/>
            <person name="O'Donnell K."/>
            <person name="Pangilinan J."/>
            <person name="Reynolds N."/>
            <person name="Sandor L."/>
            <person name="Smith M.W."/>
            <person name="Tsang A."/>
            <person name="Grigoriev I.V."/>
            <person name="Stajich J.E."/>
            <person name="Spatafora J.W."/>
        </authorList>
    </citation>
    <scope>NUCLEOTIDE SEQUENCE</scope>
    <source>
        <strain evidence="3">RSA 2281</strain>
    </source>
</reference>
<keyword evidence="2" id="KW-1133">Transmembrane helix</keyword>
<proteinExistence type="predicted"/>
<keyword evidence="2" id="KW-0472">Membrane</keyword>
<feature type="compositionally biased region" description="Polar residues" evidence="1">
    <location>
        <begin position="200"/>
        <end position="213"/>
    </location>
</feature>
<feature type="region of interest" description="Disordered" evidence="1">
    <location>
        <begin position="199"/>
        <end position="225"/>
    </location>
</feature>